<dbReference type="InterPro" id="IPR042094">
    <property type="entry name" value="T2SS_GspF_sf"/>
</dbReference>
<sequence>MAHYAYKAMDANGQLSRGWLEAADLGELDRRLRDLGLQLIRARHNPLSFLRPKVKRSELITFFLTLEQLSRAGVPLLDALGGLRDSVDGPLRLVVADVLEGVTNGKPLSQALARHTTTFDPVCISLIHAGEESGRLPEVFRQLADTLKWQDELSAHTRNLLLYPTFVAIIVGAITLFLLIWLVPQLASVIQSFGQTLPLQTRLLLTASEWLRQFWFVPPITLVVLVVLLRFQWSRHADWHVRLDAMKLRLWLLGGILRKIILARFANTFALLYAAGISVLDCLALCRDLAGNRVIANGLKRIADEVESGQTLTQSFQHTGLFPPLVLQMLKVGEATGNLDQALLNVSYFYGREVHDSIRRLQTLLEPALTVFLGLILGWVMLAMLLPIYDIISQVNIR</sequence>
<dbReference type="PANTHER" id="PTHR30012:SF0">
    <property type="entry name" value="TYPE II SECRETION SYSTEM PROTEIN F-RELATED"/>
    <property type="match status" value="1"/>
</dbReference>
<dbReference type="GO" id="GO:0005886">
    <property type="term" value="C:plasma membrane"/>
    <property type="evidence" value="ECO:0007669"/>
    <property type="project" value="UniProtKB-SubCell"/>
</dbReference>
<feature type="domain" description="Type II secretion system protein GspF" evidence="9">
    <location>
        <begin position="265"/>
        <end position="387"/>
    </location>
</feature>
<feature type="transmembrane region" description="Helical" evidence="8">
    <location>
        <begin position="369"/>
        <end position="392"/>
    </location>
</feature>
<gene>
    <name evidence="10" type="ORF">OYT1_ch0454</name>
</gene>
<evidence type="ECO:0000256" key="2">
    <source>
        <dbReference type="ARBA" id="ARBA00005745"/>
    </source>
</evidence>
<dbReference type="PANTHER" id="PTHR30012">
    <property type="entry name" value="GENERAL SECRETION PATHWAY PROTEIN"/>
    <property type="match status" value="1"/>
</dbReference>
<name>A0A2Z6G981_9PROT</name>
<keyword evidence="6 8" id="KW-1133">Transmembrane helix</keyword>
<proteinExistence type="inferred from homology"/>
<dbReference type="AlphaFoldDB" id="A0A2Z6G981"/>
<dbReference type="RefSeq" id="WP_062625534.1">
    <property type="nucleotide sequence ID" value="NZ_AP018738.1"/>
</dbReference>
<feature type="transmembrane region" description="Helical" evidence="8">
    <location>
        <begin position="160"/>
        <end position="183"/>
    </location>
</feature>
<keyword evidence="11" id="KW-1185">Reference proteome</keyword>
<keyword evidence="7 8" id="KW-0472">Membrane</keyword>
<comment type="similarity">
    <text evidence="2">Belongs to the GSP F family.</text>
</comment>
<evidence type="ECO:0000313" key="10">
    <source>
        <dbReference type="EMBL" id="BBE50027.1"/>
    </source>
</evidence>
<keyword evidence="4" id="KW-0997">Cell inner membrane</keyword>
<evidence type="ECO:0000256" key="1">
    <source>
        <dbReference type="ARBA" id="ARBA00004429"/>
    </source>
</evidence>
<accession>A0A2Z6G981</accession>
<dbReference type="InterPro" id="IPR003004">
    <property type="entry name" value="GspF/PilC"/>
</dbReference>
<dbReference type="OrthoDB" id="9805682at2"/>
<evidence type="ECO:0000256" key="8">
    <source>
        <dbReference type="SAM" id="Phobius"/>
    </source>
</evidence>
<organism evidence="10 11">
    <name type="scientific">Ferriphaselus amnicola</name>
    <dbReference type="NCBI Taxonomy" id="1188319"/>
    <lineage>
        <taxon>Bacteria</taxon>
        <taxon>Pseudomonadati</taxon>
        <taxon>Pseudomonadota</taxon>
        <taxon>Betaproteobacteria</taxon>
        <taxon>Nitrosomonadales</taxon>
        <taxon>Gallionellaceae</taxon>
        <taxon>Ferriphaselus</taxon>
    </lineage>
</organism>
<keyword evidence="5 8" id="KW-0812">Transmembrane</keyword>
<dbReference type="InterPro" id="IPR018076">
    <property type="entry name" value="T2SS_GspF_dom"/>
</dbReference>
<evidence type="ECO:0000256" key="6">
    <source>
        <dbReference type="ARBA" id="ARBA00022989"/>
    </source>
</evidence>
<evidence type="ECO:0000256" key="3">
    <source>
        <dbReference type="ARBA" id="ARBA00022475"/>
    </source>
</evidence>
<dbReference type="Gene3D" id="1.20.81.30">
    <property type="entry name" value="Type II secretion system (T2SS), domain F"/>
    <property type="match status" value="2"/>
</dbReference>
<feature type="transmembrane region" description="Helical" evidence="8">
    <location>
        <begin position="250"/>
        <end position="275"/>
    </location>
</feature>
<reference evidence="10 11" key="1">
    <citation type="submission" date="2018-06" db="EMBL/GenBank/DDBJ databases">
        <title>OYT1 Genome Sequencing.</title>
        <authorList>
            <person name="Kato S."/>
            <person name="Itoh T."/>
            <person name="Ohkuma M."/>
        </authorList>
    </citation>
    <scope>NUCLEOTIDE SEQUENCE [LARGE SCALE GENOMIC DNA]</scope>
    <source>
        <strain evidence="10 11">OYT1</strain>
    </source>
</reference>
<dbReference type="STRING" id="1188319.OYT1_00298"/>
<evidence type="ECO:0000259" key="9">
    <source>
        <dbReference type="Pfam" id="PF00482"/>
    </source>
</evidence>
<dbReference type="Proteomes" id="UP000033070">
    <property type="component" value="Chromosome"/>
</dbReference>
<dbReference type="Pfam" id="PF00482">
    <property type="entry name" value="T2SSF"/>
    <property type="match status" value="2"/>
</dbReference>
<evidence type="ECO:0000256" key="7">
    <source>
        <dbReference type="ARBA" id="ARBA00023136"/>
    </source>
</evidence>
<protein>
    <submittedName>
        <fullName evidence="10">Type II secretion system protein F</fullName>
    </submittedName>
</protein>
<comment type="subcellular location">
    <subcellularLocation>
        <location evidence="1">Cell inner membrane</location>
        <topology evidence="1">Multi-pass membrane protein</topology>
    </subcellularLocation>
</comment>
<dbReference type="EMBL" id="AP018738">
    <property type="protein sequence ID" value="BBE50027.1"/>
    <property type="molecule type" value="Genomic_DNA"/>
</dbReference>
<evidence type="ECO:0000313" key="11">
    <source>
        <dbReference type="Proteomes" id="UP000033070"/>
    </source>
</evidence>
<evidence type="ECO:0000256" key="5">
    <source>
        <dbReference type="ARBA" id="ARBA00022692"/>
    </source>
</evidence>
<dbReference type="KEGG" id="fam:OYT1_ch0454"/>
<keyword evidence="3" id="KW-1003">Cell membrane</keyword>
<feature type="transmembrane region" description="Helical" evidence="8">
    <location>
        <begin position="210"/>
        <end position="229"/>
    </location>
</feature>
<feature type="domain" description="Type II secretion system protein GspF" evidence="9">
    <location>
        <begin position="68"/>
        <end position="184"/>
    </location>
</feature>
<dbReference type="FunFam" id="1.20.81.30:FF:000001">
    <property type="entry name" value="Type II secretion system protein F"/>
    <property type="match status" value="1"/>
</dbReference>
<evidence type="ECO:0000256" key="4">
    <source>
        <dbReference type="ARBA" id="ARBA00022519"/>
    </source>
</evidence>